<evidence type="ECO:0000256" key="2">
    <source>
        <dbReference type="ARBA" id="ARBA00022475"/>
    </source>
</evidence>
<keyword evidence="3 7" id="KW-0812">Transmembrane</keyword>
<keyword evidence="5 7" id="KW-0472">Membrane</keyword>
<comment type="similarity">
    <text evidence="6">Belongs to the exbB/tolQ family.</text>
</comment>
<keyword evidence="4 7" id="KW-1133">Transmembrane helix</keyword>
<reference evidence="9" key="1">
    <citation type="journal article" date="2020" name="mSystems">
        <title>Genome- and Community-Level Interaction Insights into Carbon Utilization and Element Cycling Functions of Hydrothermarchaeota in Hydrothermal Sediment.</title>
        <authorList>
            <person name="Zhou Z."/>
            <person name="Liu Y."/>
            <person name="Xu W."/>
            <person name="Pan J."/>
            <person name="Luo Z.H."/>
            <person name="Li M."/>
        </authorList>
    </citation>
    <scope>NUCLEOTIDE SEQUENCE [LARGE SCALE GENOMIC DNA]</scope>
    <source>
        <strain evidence="9">HyVt-505</strain>
    </source>
</reference>
<dbReference type="GO" id="GO:0017038">
    <property type="term" value="P:protein import"/>
    <property type="evidence" value="ECO:0007669"/>
    <property type="project" value="TreeGrafter"/>
</dbReference>
<evidence type="ECO:0000256" key="4">
    <source>
        <dbReference type="ARBA" id="ARBA00022989"/>
    </source>
</evidence>
<dbReference type="EMBL" id="DRNF01000191">
    <property type="protein sequence ID" value="HHJ80591.1"/>
    <property type="molecule type" value="Genomic_DNA"/>
</dbReference>
<dbReference type="InterPro" id="IPR050790">
    <property type="entry name" value="ExbB/TolQ_transport"/>
</dbReference>
<dbReference type="PANTHER" id="PTHR30625">
    <property type="entry name" value="PROTEIN TOLQ"/>
    <property type="match status" value="1"/>
</dbReference>
<proteinExistence type="inferred from homology"/>
<accession>A0A832J681</accession>
<comment type="subcellular location">
    <subcellularLocation>
        <location evidence="1">Cell membrane</location>
        <topology evidence="1">Multi-pass membrane protein</topology>
    </subcellularLocation>
    <subcellularLocation>
        <location evidence="6">Membrane</location>
        <topology evidence="6">Multi-pass membrane protein</topology>
    </subcellularLocation>
</comment>
<evidence type="ECO:0000256" key="7">
    <source>
        <dbReference type="SAM" id="Phobius"/>
    </source>
</evidence>
<protein>
    <submittedName>
        <fullName evidence="9">MotA/TolQ/ExbB proton channel family protein</fullName>
    </submittedName>
</protein>
<evidence type="ECO:0000256" key="6">
    <source>
        <dbReference type="RuleBase" id="RU004057"/>
    </source>
</evidence>
<comment type="caution">
    <text evidence="9">The sequence shown here is derived from an EMBL/GenBank/DDBJ whole genome shotgun (WGS) entry which is preliminary data.</text>
</comment>
<dbReference type="Pfam" id="PF01618">
    <property type="entry name" value="MotA_ExbB"/>
    <property type="match status" value="1"/>
</dbReference>
<keyword evidence="6" id="KW-0813">Transport</keyword>
<evidence type="ECO:0000256" key="1">
    <source>
        <dbReference type="ARBA" id="ARBA00004651"/>
    </source>
</evidence>
<feature type="domain" description="MotA/TolQ/ExbB proton channel" evidence="8">
    <location>
        <begin position="5"/>
        <end position="90"/>
    </location>
</feature>
<evidence type="ECO:0000256" key="3">
    <source>
        <dbReference type="ARBA" id="ARBA00022692"/>
    </source>
</evidence>
<feature type="transmembrane region" description="Helical" evidence="7">
    <location>
        <begin position="57"/>
        <end position="78"/>
    </location>
</feature>
<name>A0A832J681_9GAMM</name>
<dbReference type="InterPro" id="IPR002898">
    <property type="entry name" value="MotA_ExbB_proton_chnl"/>
</dbReference>
<feature type="transmembrane region" description="Helical" evidence="7">
    <location>
        <begin position="21"/>
        <end position="45"/>
    </location>
</feature>
<keyword evidence="6" id="KW-0653">Protein transport</keyword>
<feature type="non-terminal residue" evidence="9">
    <location>
        <position position="1"/>
    </location>
</feature>
<keyword evidence="2" id="KW-1003">Cell membrane</keyword>
<evidence type="ECO:0000313" key="9">
    <source>
        <dbReference type="EMBL" id="HHJ80591.1"/>
    </source>
</evidence>
<dbReference type="AlphaFoldDB" id="A0A832J681"/>
<dbReference type="PANTHER" id="PTHR30625:SF11">
    <property type="entry name" value="MOTA_TOLQ_EXBB PROTON CHANNEL DOMAIN-CONTAINING PROTEIN"/>
    <property type="match status" value="1"/>
</dbReference>
<organism evidence="9">
    <name type="scientific">Candidatus Tenderia electrophaga</name>
    <dbReference type="NCBI Taxonomy" id="1748243"/>
    <lineage>
        <taxon>Bacteria</taxon>
        <taxon>Pseudomonadati</taxon>
        <taxon>Pseudomonadota</taxon>
        <taxon>Gammaproteobacteria</taxon>
        <taxon>Candidatus Tenderiales</taxon>
        <taxon>Candidatus Tenderiaceae</taxon>
        <taxon>Candidatus Tenderia</taxon>
    </lineage>
</organism>
<sequence length="112" mass="11918">QVVVEMERFLNTLGTIAQVTPLLGLLGTVVGMIKVFTAITAGGVGNASHLAGGISEALITTAAGLTVAIPALMCYRYFQRKVDELVISMEQESLKLVEVLLGLRERDLTDGE</sequence>
<dbReference type="Proteomes" id="UP000885832">
    <property type="component" value="Unassembled WGS sequence"/>
</dbReference>
<gene>
    <name evidence="9" type="ORF">ENJ65_03045</name>
</gene>
<dbReference type="GO" id="GO:0005886">
    <property type="term" value="C:plasma membrane"/>
    <property type="evidence" value="ECO:0007669"/>
    <property type="project" value="UniProtKB-SubCell"/>
</dbReference>
<evidence type="ECO:0000259" key="8">
    <source>
        <dbReference type="Pfam" id="PF01618"/>
    </source>
</evidence>
<evidence type="ECO:0000256" key="5">
    <source>
        <dbReference type="ARBA" id="ARBA00023136"/>
    </source>
</evidence>